<dbReference type="GO" id="GO:0044782">
    <property type="term" value="P:cilium organization"/>
    <property type="evidence" value="ECO:0007669"/>
    <property type="project" value="TreeGrafter"/>
</dbReference>
<dbReference type="Proteomes" id="UP001211907">
    <property type="component" value="Unassembled WGS sequence"/>
</dbReference>
<feature type="region of interest" description="Disordered" evidence="2">
    <location>
        <begin position="1074"/>
        <end position="1096"/>
    </location>
</feature>
<feature type="region of interest" description="Disordered" evidence="2">
    <location>
        <begin position="90"/>
        <end position="211"/>
    </location>
</feature>
<dbReference type="SMART" id="SM01297">
    <property type="entry name" value="KAP"/>
    <property type="match status" value="1"/>
</dbReference>
<evidence type="ECO:0000256" key="2">
    <source>
        <dbReference type="SAM" id="MobiDB-lite"/>
    </source>
</evidence>
<accession>A0AAD5XJV7</accession>
<reference evidence="4" key="1">
    <citation type="submission" date="2020-05" db="EMBL/GenBank/DDBJ databases">
        <title>Phylogenomic resolution of chytrid fungi.</title>
        <authorList>
            <person name="Stajich J.E."/>
            <person name="Amses K."/>
            <person name="Simmons R."/>
            <person name="Seto K."/>
            <person name="Myers J."/>
            <person name="Bonds A."/>
            <person name="Quandt C.A."/>
            <person name="Barry K."/>
            <person name="Liu P."/>
            <person name="Grigoriev I."/>
            <person name="Longcore J.E."/>
            <person name="James T.Y."/>
        </authorList>
    </citation>
    <scope>NUCLEOTIDE SEQUENCE</scope>
    <source>
        <strain evidence="4">JEL0513</strain>
    </source>
</reference>
<feature type="compositionally biased region" description="Basic and acidic residues" evidence="2">
    <location>
        <begin position="453"/>
        <end position="513"/>
    </location>
</feature>
<dbReference type="Pfam" id="PF00076">
    <property type="entry name" value="RRM_1"/>
    <property type="match status" value="1"/>
</dbReference>
<dbReference type="InterPro" id="IPR000504">
    <property type="entry name" value="RRM_dom"/>
</dbReference>
<dbReference type="GO" id="GO:0003723">
    <property type="term" value="F:RNA binding"/>
    <property type="evidence" value="ECO:0007669"/>
    <property type="project" value="UniProtKB-UniRule"/>
</dbReference>
<dbReference type="InterPro" id="IPR008658">
    <property type="entry name" value="KAP3"/>
</dbReference>
<dbReference type="InterPro" id="IPR012677">
    <property type="entry name" value="Nucleotide-bd_a/b_plait_sf"/>
</dbReference>
<evidence type="ECO:0000313" key="4">
    <source>
        <dbReference type="EMBL" id="KAJ3130579.1"/>
    </source>
</evidence>
<dbReference type="Gene3D" id="3.30.70.330">
    <property type="match status" value="1"/>
</dbReference>
<dbReference type="InterPro" id="IPR001611">
    <property type="entry name" value="Leu-rich_rpt"/>
</dbReference>
<feature type="non-terminal residue" evidence="4">
    <location>
        <position position="1"/>
    </location>
</feature>
<protein>
    <submittedName>
        <fullName evidence="4">Kinesin-associated protein 3</fullName>
    </submittedName>
</protein>
<dbReference type="InterPro" id="IPR032675">
    <property type="entry name" value="LRR_dom_sf"/>
</dbReference>
<dbReference type="GO" id="GO:0005930">
    <property type="term" value="C:axoneme"/>
    <property type="evidence" value="ECO:0007669"/>
    <property type="project" value="TreeGrafter"/>
</dbReference>
<dbReference type="SUPFAM" id="SSF54928">
    <property type="entry name" value="RNA-binding domain, RBD"/>
    <property type="match status" value="1"/>
</dbReference>
<feature type="compositionally biased region" description="Basic and acidic residues" evidence="2">
    <location>
        <begin position="130"/>
        <end position="141"/>
    </location>
</feature>
<feature type="region of interest" description="Disordered" evidence="2">
    <location>
        <begin position="1"/>
        <end position="46"/>
    </location>
</feature>
<proteinExistence type="predicted"/>
<dbReference type="InterPro" id="IPR011989">
    <property type="entry name" value="ARM-like"/>
</dbReference>
<comment type="caution">
    <text evidence="4">The sequence shown here is derived from an EMBL/GenBank/DDBJ whole genome shotgun (WGS) entry which is preliminary data.</text>
</comment>
<dbReference type="SUPFAM" id="SSF52047">
    <property type="entry name" value="RNI-like"/>
    <property type="match status" value="1"/>
</dbReference>
<evidence type="ECO:0000256" key="1">
    <source>
        <dbReference type="PROSITE-ProRule" id="PRU00176"/>
    </source>
</evidence>
<dbReference type="GO" id="GO:0019894">
    <property type="term" value="F:kinesin binding"/>
    <property type="evidence" value="ECO:0007669"/>
    <property type="project" value="InterPro"/>
</dbReference>
<feature type="region of interest" description="Disordered" evidence="2">
    <location>
        <begin position="431"/>
        <end position="513"/>
    </location>
</feature>
<evidence type="ECO:0000259" key="3">
    <source>
        <dbReference type="PROSITE" id="PS50102"/>
    </source>
</evidence>
<feature type="domain" description="RRM" evidence="3">
    <location>
        <begin position="212"/>
        <end position="290"/>
    </location>
</feature>
<dbReference type="PANTHER" id="PTHR15605">
    <property type="entry name" value="KINESIN-ASSOCIATED PROTEINS"/>
    <property type="match status" value="1"/>
</dbReference>
<dbReference type="GO" id="GO:0007018">
    <property type="term" value="P:microtubule-based movement"/>
    <property type="evidence" value="ECO:0007669"/>
    <property type="project" value="TreeGrafter"/>
</dbReference>
<dbReference type="Pfam" id="PF13516">
    <property type="entry name" value="LRR_6"/>
    <property type="match status" value="4"/>
</dbReference>
<feature type="compositionally biased region" description="Basic residues" evidence="2">
    <location>
        <begin position="159"/>
        <end position="169"/>
    </location>
</feature>
<dbReference type="Pfam" id="PF05804">
    <property type="entry name" value="KAP"/>
    <property type="match status" value="1"/>
</dbReference>
<dbReference type="GO" id="GO:0016939">
    <property type="term" value="C:kinesin II complex"/>
    <property type="evidence" value="ECO:0007669"/>
    <property type="project" value="TreeGrafter"/>
</dbReference>
<dbReference type="SMART" id="SM00368">
    <property type="entry name" value="LRR_RI"/>
    <property type="match status" value="5"/>
</dbReference>
<dbReference type="Gene3D" id="3.80.10.10">
    <property type="entry name" value="Ribonuclease Inhibitor"/>
    <property type="match status" value="2"/>
</dbReference>
<dbReference type="PROSITE" id="PS50102">
    <property type="entry name" value="RRM"/>
    <property type="match status" value="1"/>
</dbReference>
<evidence type="ECO:0000313" key="5">
    <source>
        <dbReference type="Proteomes" id="UP001211907"/>
    </source>
</evidence>
<dbReference type="SUPFAM" id="SSF48371">
    <property type="entry name" value="ARM repeat"/>
    <property type="match status" value="1"/>
</dbReference>
<organism evidence="4 5">
    <name type="scientific">Physocladia obscura</name>
    <dbReference type="NCBI Taxonomy" id="109957"/>
    <lineage>
        <taxon>Eukaryota</taxon>
        <taxon>Fungi</taxon>
        <taxon>Fungi incertae sedis</taxon>
        <taxon>Chytridiomycota</taxon>
        <taxon>Chytridiomycota incertae sedis</taxon>
        <taxon>Chytridiomycetes</taxon>
        <taxon>Chytridiales</taxon>
        <taxon>Chytriomycetaceae</taxon>
        <taxon>Physocladia</taxon>
    </lineage>
</organism>
<dbReference type="InterPro" id="IPR016024">
    <property type="entry name" value="ARM-type_fold"/>
</dbReference>
<feature type="compositionally biased region" description="Basic and acidic residues" evidence="2">
    <location>
        <begin position="170"/>
        <end position="207"/>
    </location>
</feature>
<name>A0AAD5XJV7_9FUNG</name>
<dbReference type="InterPro" id="IPR035979">
    <property type="entry name" value="RBD_domain_sf"/>
</dbReference>
<feature type="region of interest" description="Disordered" evidence="2">
    <location>
        <begin position="290"/>
        <end position="325"/>
    </location>
</feature>
<keyword evidence="1" id="KW-0694">RNA-binding</keyword>
<dbReference type="GO" id="GO:0035869">
    <property type="term" value="C:ciliary transition zone"/>
    <property type="evidence" value="ECO:0007669"/>
    <property type="project" value="TreeGrafter"/>
</dbReference>
<dbReference type="EMBL" id="JADGJH010000379">
    <property type="protein sequence ID" value="KAJ3130579.1"/>
    <property type="molecule type" value="Genomic_DNA"/>
</dbReference>
<feature type="compositionally biased region" description="Low complexity" evidence="2">
    <location>
        <begin position="16"/>
        <end position="43"/>
    </location>
</feature>
<keyword evidence="5" id="KW-1185">Reference proteome</keyword>
<dbReference type="Gene3D" id="1.25.10.10">
    <property type="entry name" value="Leucine-rich Repeat Variant"/>
    <property type="match status" value="1"/>
</dbReference>
<sequence length="1735" mass="192532">MSANIIDLEDVEERNSNTNSTSTNIISSNSIASNTNNNGSGNTRSFARLSPVYSESVSPARRAQLVSAQSQPPVDRHSYNSTDTLQQQLQSHPLDDDDGGGSISLKRQRSPSPHSMDIDERRRVSSRSPVDFRRNRDDRPGRSNSYDRGYSSEQMDHRRSIRSPRRRSRDRFESRGDSRDRERDRDIRNYRHNLPEKRRIDPADRPVPKPSKTLGVFGLSILTNERDIDRLFSPFGRIESISVLKDKITGKSRGYGFITYDDVDSATKAIAAMNGYFYNDRQMRVDYTLSTKKMEGSPPPSNRRRSSPPRHSGIPVPITLPSGSSIPVGTPPAGYPYAMPPYGYYPYPYMIAQPQDPNAATNSTENKDGTPVSVIPVAPPAPWKEGDPLPPAGAPVMYFDPRNAPVAGAPGSVPPFPFYAPPGFVPPYVFDPRALTHDDRGRGGGGSSGRRNSSRDRGGDSYRRDRDYGHGRGGDDRRRRESPDRRESYRSDQRNNNGPRDDYRRRDFGDRDQRQLLTPTIQIHTDGGNNNGVAVSGGGLSPLKAHLNASSQNLHGSTAQIPIIGVTRGNDPDDSFAGLNAKERRMAQRRCIAEDKDWNLALVEKLSELCLRVIVVNFEKSNKFLNGIPQKYRDRVLGSISVALPLSIAAPLIPDESYWKRRATAQFKNCDPSSVVAGQTVGNGIGGFGGGLMGIVSLKNSNASKLLGDTTVNVPKLLNKAVDEPSFVSEYPVTSMEDIWMGFGTVTAAAGVTDSNHVTLNTGINSRRQTLMNALTGTRQISIPATVGASKVSGKPSMINSGKWKTLFFELHIQNLVEAISPKQIGGMEEIDGLQKDLKLAAPFLRRLDIRQLKPTEPMEGEEVKSTDPPSDHLDIGVIMSELIYLRDLKIYYGVRDCGINFSWKLFGMTLNDCISLSNSIKSTSSLETLVIQASGIDDEKVRLISIALLENKTIRKIDLSHNKIGDAGARGIAKVLSSPSCILTHLDISNNQIKQSGAHSIGKALQLNSALIHLNMRMNRIGDTGGADFCLCLSKVVALAAPFTKIFAPSPLLLQKLVQIEIMKEVLSEEQEKVTDSFQSDQPDNITEEEQELPAPVPRIKQKNPVTYLPSQLCSLDMASNGLGMETAQALCVLIKKGGKNLKILDFSCNKLGDYGYSKGSSGLASSPGSNNGISKLNSNRTADKDSDLAGKMIFEAVSQNKLGFSFTHIQEQINQISSIAHSIIFKIRDIGDGGFDQKVFSRRNSAITTWKITYIGTDVHPSESAVIVNYYLQSVAIAGSGRQTAGERKAMQKIIKVKVSETSDITTIAREIIEKYPKLIPAIKMRDLETCLGMLQQRGSVQELSNNGRNFEIGGSIAATASSMLESYSKSGRSSPIKQEETASLNMIEQYIEGLYEDIPEKVASTRNILALAKNPQNLDVLMENESLISAISRTLREDNKKSMELVTNIIYIFFCFSNFPQYHPFITANKVGDMCLRITDQELNRFKIWSTDVAKLETKAIQLRDQSLAKDLEKEHRKFQAMIRKQDQLLFVCFHLLLNLAEDLGIEVKMVKREIVQYLVTILDRETPELLVLTITFLKKLSLFKENKDELVQSDTVFNKIEKILSIENQALQGLSLKLLLNLSHDKKFRTIMVQNGGLQKLSELLSSKTHVVLCLQMLYQISIDHENRDLMALNDIIPQIMKMILEYRGERVNAELMAFAINLATSKRNTEMIVENNGLKFLVKRALKTKD</sequence>
<gene>
    <name evidence="4" type="primary">KIFAP3_2</name>
    <name evidence="4" type="ORF">HK100_007940</name>
</gene>
<dbReference type="SMART" id="SM00360">
    <property type="entry name" value="RRM"/>
    <property type="match status" value="1"/>
</dbReference>
<dbReference type="PANTHER" id="PTHR15605:SF2">
    <property type="entry name" value="KINESIN-ASSOCIATED PROTEIN 3"/>
    <property type="match status" value="1"/>
</dbReference>
<feature type="compositionally biased region" description="Polar residues" evidence="2">
    <location>
        <begin position="1077"/>
        <end position="1086"/>
    </location>
</feature>